<dbReference type="InterPro" id="IPR017441">
    <property type="entry name" value="Protein_kinase_ATP_BS"/>
</dbReference>
<evidence type="ECO:0000259" key="10">
    <source>
        <dbReference type="PROSITE" id="PS50011"/>
    </source>
</evidence>
<feature type="compositionally biased region" description="Gly residues" evidence="8">
    <location>
        <begin position="375"/>
        <end position="385"/>
    </location>
</feature>
<feature type="compositionally biased region" description="Low complexity" evidence="8">
    <location>
        <begin position="387"/>
        <end position="406"/>
    </location>
</feature>
<dbReference type="PANTHER" id="PTHR43289">
    <property type="entry name" value="MITOGEN-ACTIVATED PROTEIN KINASE KINASE KINASE 20-RELATED"/>
    <property type="match status" value="1"/>
</dbReference>
<sequence>MSPRPPAPPPQLAGYEYERLLGSGGFADVHLYRQLRPQRRVAIKVLLASVLDDAVRGQFDAEANVMATMSTHPSIVTIHQAEVTREHRACIVMEYCPRPNYGARFRRERISVAEVLRVGVQIAGAVETAHRAGILHRDIKPANILVTEYNRPALTDFGISVAAGNALEPEASHGLSIPWSPPEAFEDPPTADERSDVFSLAATLYSLLAARTPFERSGGGNTASDLIARISSEPLAPLGRPDVPEMLNRTLSVAMAKDPAGRYESALALGRALQQVEMALSLPITQMDVLDEHGPDHPPEHTGEGDLEAHTNIRRVSTVDPDAPSSRVLDPFAGVAPALGGGRPARSRSLAPGQGDDTTLVRPSPAPAALSGASAGVGGGAGPGGPAAPSAAAAAPGAAGPAGHGAPVRRRPMWPLVTLAAVLVLGIGVGTMAIVRSTFIEPEEPTTAAPSTSEDWKPGAQEPPADISMTVLEKERGTTAGTVKISWSTPEGMTSNDDIKIAWQNLPEEYEGVETERLARGSSSITVSVPLAWDKPCFVLTVVTKNGGIGPSTKQQCVDTKELRGS</sequence>
<dbReference type="InterPro" id="IPR000719">
    <property type="entry name" value="Prot_kinase_dom"/>
</dbReference>
<keyword evidence="9" id="KW-1133">Transmembrane helix</keyword>
<keyword evidence="9" id="KW-0812">Transmembrane</keyword>
<dbReference type="EMBL" id="CP097218">
    <property type="protein sequence ID" value="UQN29990.1"/>
    <property type="molecule type" value="Genomic_DNA"/>
</dbReference>
<dbReference type="InterPro" id="IPR008271">
    <property type="entry name" value="Ser/Thr_kinase_AS"/>
</dbReference>
<dbReference type="PROSITE" id="PS00108">
    <property type="entry name" value="PROTEIN_KINASE_ST"/>
    <property type="match status" value="1"/>
</dbReference>
<dbReference type="PROSITE" id="PS00107">
    <property type="entry name" value="PROTEIN_KINASE_ATP"/>
    <property type="match status" value="1"/>
</dbReference>
<feature type="region of interest" description="Disordered" evidence="8">
    <location>
        <begin position="443"/>
        <end position="466"/>
    </location>
</feature>
<name>A0ABY4N9B9_9MICO</name>
<evidence type="ECO:0000256" key="8">
    <source>
        <dbReference type="SAM" id="MobiDB-lite"/>
    </source>
</evidence>
<keyword evidence="9" id="KW-0472">Membrane</keyword>
<keyword evidence="2 11" id="KW-0723">Serine/threonine-protein kinase</keyword>
<evidence type="ECO:0000256" key="5">
    <source>
        <dbReference type="ARBA" id="ARBA00022777"/>
    </source>
</evidence>
<evidence type="ECO:0000256" key="3">
    <source>
        <dbReference type="ARBA" id="ARBA00022679"/>
    </source>
</evidence>
<evidence type="ECO:0000313" key="11">
    <source>
        <dbReference type="EMBL" id="UQN29990.1"/>
    </source>
</evidence>
<reference evidence="11" key="1">
    <citation type="submission" date="2022-05" db="EMBL/GenBank/DDBJ databases">
        <title>Genomic analysis of Brachybacterium sp. CBA3104.</title>
        <authorList>
            <person name="Roh S.W."/>
            <person name="Kim Y.B."/>
            <person name="Kim Y."/>
        </authorList>
    </citation>
    <scope>NUCLEOTIDE SEQUENCE</scope>
    <source>
        <strain evidence="11">CBA3104</strain>
    </source>
</reference>
<dbReference type="PANTHER" id="PTHR43289:SF6">
    <property type="entry name" value="SERINE_THREONINE-PROTEIN KINASE NEKL-3"/>
    <property type="match status" value="1"/>
</dbReference>
<feature type="domain" description="Protein kinase" evidence="10">
    <location>
        <begin position="15"/>
        <end position="280"/>
    </location>
</feature>
<dbReference type="InterPro" id="IPR011009">
    <property type="entry name" value="Kinase-like_dom_sf"/>
</dbReference>
<keyword evidence="6 7" id="KW-0067">ATP-binding</keyword>
<evidence type="ECO:0000256" key="6">
    <source>
        <dbReference type="ARBA" id="ARBA00022840"/>
    </source>
</evidence>
<evidence type="ECO:0000256" key="1">
    <source>
        <dbReference type="ARBA" id="ARBA00012513"/>
    </source>
</evidence>
<dbReference type="CDD" id="cd14014">
    <property type="entry name" value="STKc_PknB_like"/>
    <property type="match status" value="1"/>
</dbReference>
<feature type="region of interest" description="Disordered" evidence="8">
    <location>
        <begin position="318"/>
        <end position="406"/>
    </location>
</feature>
<feature type="transmembrane region" description="Helical" evidence="9">
    <location>
        <begin position="413"/>
        <end position="435"/>
    </location>
</feature>
<gene>
    <name evidence="11" type="ORF">M4486_01175</name>
</gene>
<evidence type="ECO:0000256" key="2">
    <source>
        <dbReference type="ARBA" id="ARBA00022527"/>
    </source>
</evidence>
<feature type="region of interest" description="Disordered" evidence="8">
    <location>
        <begin position="290"/>
        <end position="309"/>
    </location>
</feature>
<dbReference type="SMART" id="SM00220">
    <property type="entry name" value="S_TKc"/>
    <property type="match status" value="1"/>
</dbReference>
<evidence type="ECO:0000256" key="7">
    <source>
        <dbReference type="PROSITE-ProRule" id="PRU10141"/>
    </source>
</evidence>
<keyword evidence="3" id="KW-0808">Transferase</keyword>
<dbReference type="PROSITE" id="PS50011">
    <property type="entry name" value="PROTEIN_KINASE_DOM"/>
    <property type="match status" value="1"/>
</dbReference>
<dbReference type="Pfam" id="PF00069">
    <property type="entry name" value="Pkinase"/>
    <property type="match status" value="1"/>
</dbReference>
<dbReference type="RefSeq" id="WP_249479169.1">
    <property type="nucleotide sequence ID" value="NZ_CP097218.1"/>
</dbReference>
<dbReference type="SUPFAM" id="SSF56112">
    <property type="entry name" value="Protein kinase-like (PK-like)"/>
    <property type="match status" value="1"/>
</dbReference>
<evidence type="ECO:0000256" key="9">
    <source>
        <dbReference type="SAM" id="Phobius"/>
    </source>
</evidence>
<dbReference type="GO" id="GO:0004674">
    <property type="term" value="F:protein serine/threonine kinase activity"/>
    <property type="evidence" value="ECO:0007669"/>
    <property type="project" value="UniProtKB-KW"/>
</dbReference>
<keyword evidence="5 11" id="KW-0418">Kinase</keyword>
<accession>A0ABY4N9B9</accession>
<keyword evidence="12" id="KW-1185">Reference proteome</keyword>
<dbReference type="Proteomes" id="UP001055868">
    <property type="component" value="Chromosome"/>
</dbReference>
<dbReference type="Gene3D" id="1.10.510.10">
    <property type="entry name" value="Transferase(Phosphotransferase) domain 1"/>
    <property type="match status" value="1"/>
</dbReference>
<evidence type="ECO:0000256" key="4">
    <source>
        <dbReference type="ARBA" id="ARBA00022741"/>
    </source>
</evidence>
<dbReference type="EC" id="2.7.11.1" evidence="1"/>
<proteinExistence type="predicted"/>
<organism evidence="11 12">
    <name type="scientific">Brachybacterium kimchii</name>
    <dbReference type="NCBI Taxonomy" id="2942909"/>
    <lineage>
        <taxon>Bacteria</taxon>
        <taxon>Bacillati</taxon>
        <taxon>Actinomycetota</taxon>
        <taxon>Actinomycetes</taxon>
        <taxon>Micrococcales</taxon>
        <taxon>Dermabacteraceae</taxon>
        <taxon>Brachybacterium</taxon>
    </lineage>
</organism>
<protein>
    <recommendedName>
        <fullName evidence="1">non-specific serine/threonine protein kinase</fullName>
        <ecNumber evidence="1">2.7.11.1</ecNumber>
    </recommendedName>
</protein>
<keyword evidence="4 7" id="KW-0547">Nucleotide-binding</keyword>
<feature type="binding site" evidence="7">
    <location>
        <position position="44"/>
    </location>
    <ligand>
        <name>ATP</name>
        <dbReference type="ChEBI" id="CHEBI:30616"/>
    </ligand>
</feature>
<evidence type="ECO:0000313" key="12">
    <source>
        <dbReference type="Proteomes" id="UP001055868"/>
    </source>
</evidence>